<dbReference type="Gene3D" id="3.30.460.10">
    <property type="entry name" value="Beta Polymerase, domain 2"/>
    <property type="match status" value="1"/>
</dbReference>
<keyword evidence="2" id="KW-0808">Transferase</keyword>
<accession>A0A517STE8</accession>
<dbReference type="Proteomes" id="UP000315003">
    <property type="component" value="Chromosome"/>
</dbReference>
<dbReference type="GO" id="GO:0016740">
    <property type="term" value="F:transferase activity"/>
    <property type="evidence" value="ECO:0007669"/>
    <property type="project" value="UniProtKB-KW"/>
</dbReference>
<organism evidence="2 3">
    <name type="scientific">Stieleria bergensis</name>
    <dbReference type="NCBI Taxonomy" id="2528025"/>
    <lineage>
        <taxon>Bacteria</taxon>
        <taxon>Pseudomonadati</taxon>
        <taxon>Planctomycetota</taxon>
        <taxon>Planctomycetia</taxon>
        <taxon>Pirellulales</taxon>
        <taxon>Pirellulaceae</taxon>
        <taxon>Stieleria</taxon>
    </lineage>
</organism>
<name>A0A517STE8_9BACT</name>
<keyword evidence="3" id="KW-1185">Reference proteome</keyword>
<dbReference type="SUPFAM" id="SSF81301">
    <property type="entry name" value="Nucleotidyltransferase"/>
    <property type="match status" value="1"/>
</dbReference>
<dbReference type="Pfam" id="PF18765">
    <property type="entry name" value="Polbeta"/>
    <property type="match status" value="1"/>
</dbReference>
<sequence length="372" mass="42154">MLQEFVQATHRVPFLSHGYRIFYAAVLNRFIAMVRKHAAVETVMLKGSYARNEHVPGMSDIDLAIVIRDNTTFDEMCEIANSICSFKQGKVLSKCPIVGEIEIFTRADVTSRMFQAYGRRFSWRVVSGQPVAITNCSSDAVEKVWAQFGKFAFFHTVARSIAGPKSLLHRDSGLANALGVREVSNDHLQAYISLVRRFEELLAPFVSADDPYPKEFVADHVGPFTGCGDMIKKQYILVEDFEIPENATEIVLDAAWSECWFLPPSFVGPNAMRFVIGPFGDRGNRMWSEMNLQTVRYQWRGGFLNNVTSEGFLSRYAYNDLVRLMRTLSLNSLMPDCDFEVPAMVRVGEKVDRAGFQELYEVLASVQYPEEQ</sequence>
<dbReference type="InterPro" id="IPR041633">
    <property type="entry name" value="Polbeta"/>
</dbReference>
<gene>
    <name evidence="2" type="ORF">SV7mr_19080</name>
</gene>
<dbReference type="EMBL" id="CP036272">
    <property type="protein sequence ID" value="QDT59401.1"/>
    <property type="molecule type" value="Genomic_DNA"/>
</dbReference>
<dbReference type="RefSeq" id="WP_145271257.1">
    <property type="nucleotide sequence ID" value="NZ_CP036272.1"/>
</dbReference>
<evidence type="ECO:0000313" key="3">
    <source>
        <dbReference type="Proteomes" id="UP000315003"/>
    </source>
</evidence>
<evidence type="ECO:0000313" key="2">
    <source>
        <dbReference type="EMBL" id="QDT59401.1"/>
    </source>
</evidence>
<dbReference type="AlphaFoldDB" id="A0A517STE8"/>
<feature type="domain" description="Polymerase beta nucleotidyltransferase" evidence="1">
    <location>
        <begin position="31"/>
        <end position="86"/>
    </location>
</feature>
<protein>
    <submittedName>
        <fullName evidence="2">Nucleotidyltransferase domain protein</fullName>
    </submittedName>
</protein>
<proteinExistence type="predicted"/>
<dbReference type="CDD" id="cd05403">
    <property type="entry name" value="NT_KNTase_like"/>
    <property type="match status" value="1"/>
</dbReference>
<dbReference type="InterPro" id="IPR043519">
    <property type="entry name" value="NT_sf"/>
</dbReference>
<reference evidence="2 3" key="1">
    <citation type="submission" date="2019-02" db="EMBL/GenBank/DDBJ databases">
        <title>Deep-cultivation of Planctomycetes and their phenomic and genomic characterization uncovers novel biology.</title>
        <authorList>
            <person name="Wiegand S."/>
            <person name="Jogler M."/>
            <person name="Boedeker C."/>
            <person name="Pinto D."/>
            <person name="Vollmers J."/>
            <person name="Rivas-Marin E."/>
            <person name="Kohn T."/>
            <person name="Peeters S.H."/>
            <person name="Heuer A."/>
            <person name="Rast P."/>
            <person name="Oberbeckmann S."/>
            <person name="Bunk B."/>
            <person name="Jeske O."/>
            <person name="Meyerdierks A."/>
            <person name="Storesund J.E."/>
            <person name="Kallscheuer N."/>
            <person name="Luecker S."/>
            <person name="Lage O.M."/>
            <person name="Pohl T."/>
            <person name="Merkel B.J."/>
            <person name="Hornburger P."/>
            <person name="Mueller R.-W."/>
            <person name="Bruemmer F."/>
            <person name="Labrenz M."/>
            <person name="Spormann A.M."/>
            <person name="Op den Camp H."/>
            <person name="Overmann J."/>
            <person name="Amann R."/>
            <person name="Jetten M.S.M."/>
            <person name="Mascher T."/>
            <person name="Medema M.H."/>
            <person name="Devos D.P."/>
            <person name="Kaster A.-K."/>
            <person name="Ovreas L."/>
            <person name="Rohde M."/>
            <person name="Galperin M.Y."/>
            <person name="Jogler C."/>
        </authorList>
    </citation>
    <scope>NUCLEOTIDE SEQUENCE [LARGE SCALE GENOMIC DNA]</scope>
    <source>
        <strain evidence="2 3">SV_7m_r</strain>
    </source>
</reference>
<evidence type="ECO:0000259" key="1">
    <source>
        <dbReference type="Pfam" id="PF18765"/>
    </source>
</evidence>